<evidence type="ECO:0000256" key="10">
    <source>
        <dbReference type="ARBA" id="ARBA00022570"/>
    </source>
</evidence>
<dbReference type="FunFam" id="2.170.40.20:FF:000004">
    <property type="entry name" value="Envelope glycoprotein gp160"/>
    <property type="match status" value="1"/>
</dbReference>
<dbReference type="InterPro" id="IPR037527">
    <property type="entry name" value="Gp160"/>
</dbReference>
<keyword evidence="21 32" id="KW-1164">Virus endocytosis by host</keyword>
<dbReference type="Gene3D" id="1.10.287.210">
    <property type="match status" value="1"/>
</dbReference>
<evidence type="ECO:0000256" key="22">
    <source>
        <dbReference type="ARBA" id="ARBA00022989"/>
    </source>
</evidence>
<sequence>MRVTGIKKNYRHLWRWGTMLLGMLMICSAVGKLWVTVYYGVPVWKEATTTLFCASDAKAYDTEVHNVWATHACVPTDPNPQELVLKNVTENFNMWKNEMVTQMHEDVISLWDQSLKPCVKLTPLCVTLECGNVSRNSNDTHNETHYESMKNCSFNATTVLQDRKQKVHALFYRLDIVPLTERNSSENSSEYYRLINCNTSAITQTCPKVTFDPIPIHYCTPAGYAILKCNDELFNGTGPCHNVSTVQCTHGIKPVVSTQLLLNGSLAEKEIIIRSENLTNNVKTIIVHLNKSVEIVCTRPSNNTRKSIRIGPGQTFYATGDIIGDIRQAHCNISETRWNETLQMVSEKLAEHFQNKTIKFNSSSGGDLEITTHSFNCRGEFFYCNTSGLFNGTYKANDTESNSSSIITIPCKIKQIINMWQEVGRAIYAPPIAGNITCKSNITGLLLVRDGGNEQNNTEETFRPGGGDMRDNWRSELYKYKVVEIKPLGVAPTEAKRRVVEREKRAVGIGAVFLGFLGAAGSTMGAASITLTVQARQLLSGIVQQQSNLLRAIEAQQHLLQLTVWGIKQLQTRVLAIERYLKDQQLLGIWGCSGKLICTTAVPWNSSWSNKSQGEIWDNMTWMQWDKEISNYTNTIYRLLEDSQNQQERNEKDLLALDSWKNLWNWFNITNWLWYIKIFIMIVGGLIGLRIIFAVLSIVRRVRQGYSPLSFQTLAPNPGGPDRLGRIEEEGGEQDRDRSIRLVNGFLDLAWDDLRNLCLFSYHRLRDFILVTARVVELLGRSSLRGLQRGWEALKYLGSLVQYWGQELKKSAISLIDTIAIAVAEGTDRIIELVQGLCRAIYNIPRRIRQGFEAALQ</sequence>
<keyword evidence="23 32" id="KW-1039">Host endosome</keyword>
<feature type="region of interest" description="Immunosuppression" evidence="32">
    <location>
        <begin position="568"/>
        <end position="586"/>
    </location>
</feature>
<comment type="PTM">
    <text evidence="32">Specific enzymatic cleavages in vivo yield mature proteins. Envelope glycoproteins are synthesized as a inactive precursor that is heavily N-glycosylated and processed likely by host cell furin in the Golgi to yield the mature SU and TM proteins. The cleavage site between SU and TM requires the minimal sequence [KR]-X-[KR]-R. About 2 of the 9 disulfide bonds of gp41 are reduced by P4HB/PDI, following binding to CD4 receptor.</text>
</comment>
<evidence type="ECO:0000256" key="31">
    <source>
        <dbReference type="ARBA" id="ARBA00023296"/>
    </source>
</evidence>
<evidence type="ECO:0000256" key="28">
    <source>
        <dbReference type="ARBA" id="ARBA00023180"/>
    </source>
</evidence>
<comment type="PTM">
    <text evidence="32">Highly glycosylated by host. The high number of glycan on the protein is reffered to as 'glycan shield' because it contributes to hide protein sequence from adaptive immune system.</text>
</comment>
<dbReference type="GO" id="GO:0055036">
    <property type="term" value="C:virion membrane"/>
    <property type="evidence" value="ECO:0007669"/>
    <property type="project" value="UniProtKB-SubCell"/>
</dbReference>
<evidence type="ECO:0000256" key="4">
    <source>
        <dbReference type="ARBA" id="ARBA00004563"/>
    </source>
</evidence>
<feature type="disulfide bond" evidence="32">
    <location>
        <begin position="592"/>
        <end position="598"/>
    </location>
</feature>
<keyword evidence="10 32" id="KW-1165">Clathrin-mediated endocytosis of virus by host</keyword>
<dbReference type="GO" id="GO:0019064">
    <property type="term" value="P:fusion of virus membrane with host plasma membrane"/>
    <property type="evidence" value="ECO:0007669"/>
    <property type="project" value="UniProtKB-UniRule"/>
</dbReference>
<keyword evidence="12 32" id="KW-1162">Viral penetration into host cytoplasm</keyword>
<feature type="disulfide bond" evidence="32">
    <location>
        <begin position="53"/>
        <end position="73"/>
    </location>
</feature>
<evidence type="ECO:0000256" key="19">
    <source>
        <dbReference type="ARBA" id="ARBA00022870"/>
    </source>
</evidence>
<comment type="subcellular location">
    <molecule>Transmembrane protein gp41</molecule>
    <subcellularLocation>
        <location evidence="32">Virion membrane</location>
        <topology evidence="32">Single-pass type I membrane protein</topology>
    </subcellularLocation>
    <subcellularLocation>
        <location evidence="32">Host cell membrane</location>
        <topology evidence="32">Single-pass type I membrane protein</topology>
    </subcellularLocation>
    <subcellularLocation>
        <location evidence="32">Host endosome membrane</location>
        <topology evidence="32">Single-pass type I membrane protein</topology>
    </subcellularLocation>
    <text evidence="32">It is probably concentrated at the site of budding and incorporated into the virions possibly by contacts between the cytoplasmic tail of Env and the N-terminus of Gag.</text>
</comment>
<dbReference type="GO" id="GO:0019062">
    <property type="term" value="P:virion attachment to host cell"/>
    <property type="evidence" value="ECO:0007669"/>
    <property type="project" value="UniProtKB-UniRule"/>
</dbReference>
<protein>
    <recommendedName>
        <fullName evidence="32">Envelope glycoprotein gp160</fullName>
    </recommendedName>
    <alternativeName>
        <fullName evidence="32">Env polyprotein</fullName>
    </alternativeName>
    <component>
        <recommendedName>
            <fullName evidence="32">Surface protein gp120</fullName>
            <shortName evidence="32">SU</shortName>
        </recommendedName>
        <alternativeName>
            <fullName evidence="32">Glycoprotein 120</fullName>
            <shortName evidence="32">gp120</shortName>
        </alternativeName>
    </component>
    <component>
        <recommendedName>
            <fullName evidence="32">Transmembrane protein gp41</fullName>
            <shortName evidence="32">TM</shortName>
        </recommendedName>
        <alternativeName>
            <fullName evidence="32">Glycoprotein 41</fullName>
            <shortName evidence="32">gp41</shortName>
        </alternativeName>
    </component>
</protein>
<feature type="short sequence motif" description="YXXL motif; contains endocytosis signal" evidence="32">
    <location>
        <begin position="706"/>
        <end position="709"/>
    </location>
</feature>
<dbReference type="HAMAP" id="MF_04083">
    <property type="entry name" value="HIV_ENV"/>
    <property type="match status" value="1"/>
</dbReference>
<dbReference type="GO" id="GO:1903908">
    <property type="term" value="P:positive regulation of plasma membrane raft polarization"/>
    <property type="evidence" value="ECO:0007669"/>
    <property type="project" value="UniProtKB-UniRule"/>
</dbReference>
<evidence type="ECO:0000256" key="32">
    <source>
        <dbReference type="HAMAP-Rule" id="MF_04083"/>
    </source>
</evidence>
<dbReference type="InterPro" id="IPR036377">
    <property type="entry name" value="Gp120_core_sf"/>
</dbReference>
<dbReference type="InterPro" id="IPR000777">
    <property type="entry name" value="HIV1_Gp120"/>
</dbReference>
<dbReference type="Pfam" id="PF00517">
    <property type="entry name" value="GP41"/>
    <property type="match status" value="1"/>
</dbReference>
<evidence type="ECO:0000259" key="34">
    <source>
        <dbReference type="Pfam" id="PF00516"/>
    </source>
</evidence>
<keyword evidence="30 32" id="KW-0449">Lipoprotein</keyword>
<dbReference type="InterPro" id="IPR000328">
    <property type="entry name" value="GP41-like"/>
</dbReference>
<feature type="region of interest" description="Fusion peptide" evidence="32">
    <location>
        <begin position="506"/>
        <end position="526"/>
    </location>
</feature>
<evidence type="ECO:0000256" key="12">
    <source>
        <dbReference type="ARBA" id="ARBA00022595"/>
    </source>
</evidence>
<keyword evidence="31 32" id="KW-1160">Virus entry into host cell</keyword>
<evidence type="ECO:0000256" key="7">
    <source>
        <dbReference type="ARBA" id="ARBA00022506"/>
    </source>
</evidence>
<dbReference type="GO" id="GO:0052031">
    <property type="term" value="P:symbiont-mediated perturbation of host defense response"/>
    <property type="evidence" value="ECO:0007669"/>
    <property type="project" value="UniProtKB-UniRule"/>
</dbReference>
<evidence type="ECO:0000256" key="23">
    <source>
        <dbReference type="ARBA" id="ARBA00023046"/>
    </source>
</evidence>
<dbReference type="FunFam" id="1.10.287.210:FF:000001">
    <property type="entry name" value="Envelope glycoprotein gp160"/>
    <property type="match status" value="1"/>
</dbReference>
<comment type="function">
    <text evidence="32">Surface protein gp120: Attaches the virus to the host lymphoid cell by binding to the primary receptor CD4. This interaction induces a structural rearrangement creating a high affinity binding site for a chemokine coreceptor like CXCR4 and/or CCR5. Acts as a ligand for CD209/DC-SIGN and CLEC4M/DC-SIGNR, which are respectively found on dendritic cells (DCs), and on endothelial cells of liver sinusoids and lymph node sinuses. These interactions allow capture of viral particles at mucosal surfaces by these cells and subsequent transmission to permissive cells. HIV subverts the migration properties of dendritic cells to gain access to CD4+ T-cells in lymph nodes. Virus transmission to permissive T-cells occurs either in trans (without DCs infection, through viral capture and transmission), or in cis (following DCs productive infection, through the usual CD4-gp120 interaction), thereby inducing a robust infection. In trans infection, bound virions remain infectious over days and it is proposed that they are not degraded, but protected in non-lysosomal acidic organelles within the DCs close to the cell membrane thus contributing to the viral infectious potential during DCs' migration from the periphery to the lymphoid tissues. On arrival at lymphoid tissues, intact virions recycle back to DCs' cell surface allowing virus transmission to CD4+ T-cells.</text>
</comment>
<feature type="domain" description="Human immunodeficiency virus 1 envelope glycoprotein Gp120" evidence="34">
    <location>
        <begin position="138"/>
        <end position="505"/>
    </location>
</feature>
<keyword evidence="14 32" id="KW-0812">Transmembrane</keyword>
<dbReference type="CDD" id="cd09909">
    <property type="entry name" value="HIV-1-like_HR1-HR2"/>
    <property type="match status" value="1"/>
</dbReference>
<feature type="transmembrane region" description="Helical" evidence="33">
    <location>
        <begin position="672"/>
        <end position="699"/>
    </location>
</feature>
<comment type="similarity">
    <text evidence="32">Belongs to the HIV-1 env protein family.</text>
</comment>
<evidence type="ECO:0000256" key="33">
    <source>
        <dbReference type="RuleBase" id="RU363095"/>
    </source>
</evidence>
<reference evidence="36" key="1">
    <citation type="submission" date="2016-12" db="EMBL/GenBank/DDBJ databases">
        <authorList>
            <person name="Song W.-J."/>
            <person name="Kurnit D.M."/>
        </authorList>
    </citation>
    <scope>NUCLEOTIDE SEQUENCE</scope>
    <source>
        <strain evidence="36">33.09_55</strain>
    </source>
</reference>
<comment type="miscellaneous">
    <text evidence="32">Inhibitors targeting HIV-1 viral envelope proteins are used as antiretroviral drugs. Attachment of virions to the cell surface via non-specific interactions and CD4 binding can be blocked by inhibitors that include cyanovirin-N, cyclotriazadisulfonamide analogs, PRO 2000, TNX 355 and PRO 542. In addition, BMS 806 can block CD4-induced conformational changes. Env interactions with the coreceptor molecules can be targeted by CCR5 antagonists including SCH-D, maraviroc (UK 427857) and aplaviroc (GW 873140), and the CXCR4 antagonist AMD 070. Fusion of viral and cellular membranes can be inhibited by peptides such as enfuvirtide and tifuvirtide (T 1249). Resistance to inhibitors associated with mutations in Env are observed. Most of the time, single mutations confer only a modest reduction in drug susceptibility. Combination of several mutations is usually required to develop a high-level drug resistance.</text>
</comment>
<feature type="topological domain" description="Cytoplasmic" evidence="32">
    <location>
        <begin position="700"/>
        <end position="857"/>
    </location>
</feature>
<feature type="disulfide bond" evidence="32">
    <location>
        <begin position="219"/>
        <end position="248"/>
    </location>
</feature>
<feature type="coiled-coil region" evidence="32">
    <location>
        <begin position="627"/>
        <end position="661"/>
    </location>
</feature>
<feature type="disulfide bond" evidence="32">
    <location>
        <begin position="229"/>
        <end position="240"/>
    </location>
</feature>
<dbReference type="Gene3D" id="2.170.40.20">
    <property type="entry name" value="Human immunodeficiency virus 1, Gp160, envelope glycoprotein"/>
    <property type="match status" value="2"/>
</dbReference>
<dbReference type="Gene3D" id="1.20.5.490">
    <property type="entry name" value="Single helix bin"/>
    <property type="match status" value="1"/>
</dbReference>
<dbReference type="GO" id="GO:0044175">
    <property type="term" value="C:host cell endosome membrane"/>
    <property type="evidence" value="ECO:0007669"/>
    <property type="project" value="UniProtKB-SubCell"/>
</dbReference>
<dbReference type="GO" id="GO:0039654">
    <property type="term" value="P:fusion of virus membrane with host endosome membrane"/>
    <property type="evidence" value="ECO:0007669"/>
    <property type="project" value="UniProtKB-UniRule"/>
</dbReference>
<comment type="subcellular location">
    <molecule>Surface protein gp120</molecule>
    <subcellularLocation>
        <location evidence="32">Virion membrane</location>
        <topology evidence="32">Peripheral membrane protein</topology>
    </subcellularLocation>
    <subcellularLocation>
        <location evidence="32">Host cell membrane</location>
        <topology evidence="32">Peripheral membrane protein</topology>
    </subcellularLocation>
    <subcellularLocation>
        <location evidence="32">Host endosome membrane</location>
        <topology evidence="32">Single-pass type I membrane protein</topology>
    </subcellularLocation>
    <text evidence="32">The surface protein is not anchored to the viral envelope, but associates with the extravirion surface through its binding to TM. It is probably concentrated at the site of budding and incorporated into the virions possibly by contacts between the cytoplasmic tail of Env and the N-terminus of Gag.</text>
</comment>
<evidence type="ECO:0000256" key="5">
    <source>
        <dbReference type="ARBA" id="ARBA00004578"/>
    </source>
</evidence>
<keyword evidence="29 32" id="KW-0899">Viral immunoevasion</keyword>
<evidence type="ECO:0000256" key="13">
    <source>
        <dbReference type="ARBA" id="ARBA00022685"/>
    </source>
</evidence>
<evidence type="ECO:0000256" key="8">
    <source>
        <dbReference type="ARBA" id="ARBA00022510"/>
    </source>
</evidence>
<keyword evidence="13 32" id="KW-0165">Cleavage on pair of basic residues</keyword>
<evidence type="ECO:0000256" key="2">
    <source>
        <dbReference type="ARBA" id="ARBA00004433"/>
    </source>
</evidence>
<keyword evidence="11 32" id="KW-0945">Host-virus interaction</keyword>
<evidence type="ECO:0000256" key="6">
    <source>
        <dbReference type="ARBA" id="ARBA00004650"/>
    </source>
</evidence>
<feature type="region of interest" description="CD4-binding loop" evidence="32">
    <location>
        <begin position="363"/>
        <end position="373"/>
    </location>
</feature>
<evidence type="ECO:0000256" key="24">
    <source>
        <dbReference type="ARBA" id="ARBA00023054"/>
    </source>
</evidence>
<keyword evidence="8 32" id="KW-1170">Fusion of virus membrane with host endosomal membrane</keyword>
<evidence type="ECO:0000256" key="14">
    <source>
        <dbReference type="ARBA" id="ARBA00022692"/>
    </source>
</evidence>
<feature type="region of interest" description="MPER; binding to GalCer" evidence="32">
    <location>
        <begin position="656"/>
        <end position="677"/>
    </location>
</feature>
<evidence type="ECO:0000256" key="29">
    <source>
        <dbReference type="ARBA" id="ARBA00023280"/>
    </source>
</evidence>
<feature type="chain" id="PRO_5023542200" description="Transmembrane protein gp41" evidence="32">
    <location>
        <begin position="506"/>
        <end position="857"/>
    </location>
</feature>
<gene>
    <name evidence="32 36" type="primary">env</name>
</gene>
<comment type="domain">
    <text evidence="32 33">The 17 amino acids long immunosuppressive region is present in many retroviral envelope proteins. Synthetic peptides derived from this relatively conserved sequence inhibit immune function in vitro and in vivo.</text>
</comment>
<dbReference type="GO" id="GO:0019082">
    <property type="term" value="P:viral protein processing"/>
    <property type="evidence" value="ECO:0007669"/>
    <property type="project" value="UniProtKB-UniRule"/>
</dbReference>
<dbReference type="GO" id="GO:0005198">
    <property type="term" value="F:structural molecule activity"/>
    <property type="evidence" value="ECO:0007669"/>
    <property type="project" value="UniProtKB-UniRule"/>
</dbReference>
<keyword evidence="7 32" id="KW-1168">Fusion of virus membrane with host membrane</keyword>
<evidence type="ECO:0000256" key="18">
    <source>
        <dbReference type="ARBA" id="ARBA00022844"/>
    </source>
</evidence>
<keyword evidence="17 32" id="KW-1161">Viral attachment to host cell</keyword>
<comment type="domain">
    <text evidence="32">The CD4-binding region is targeted by the antibody b12.</text>
</comment>
<keyword evidence="15 32" id="KW-0053">Apoptosis</keyword>
<evidence type="ECO:0000256" key="25">
    <source>
        <dbReference type="ARBA" id="ARBA00023136"/>
    </source>
</evidence>
<evidence type="ECO:0000256" key="1">
    <source>
        <dbReference type="ARBA" id="ARBA00004402"/>
    </source>
</evidence>
<dbReference type="GO" id="GO:0019031">
    <property type="term" value="C:viral envelope"/>
    <property type="evidence" value="ECO:0007669"/>
    <property type="project" value="UniProtKB-KW"/>
</dbReference>
<proteinExistence type="inferred from homology"/>
<comment type="caution">
    <text evidence="32 33">Lacks conserved residue(s) required for the propagation of feature annotation.</text>
</comment>
<feature type="lipid moiety-binding region" description="S-palmitoyl cysteine; by host" evidence="32">
    <location>
        <position position="758"/>
    </location>
</feature>
<keyword evidence="24 32" id="KW-0175">Coiled coil</keyword>
<comment type="function">
    <text evidence="32">Envelope glycoprotein gp160: Oligomerizes in the host endoplasmic reticulum into predominantly trimers. In a second time, gp160 transits in the host Golgi, where glycosylation is completed. The precursor is then proteolytically cleaved in the trans-Golgi and thereby activated by cellular furin or furin-like proteases to produce gp120 and gp41.</text>
</comment>
<dbReference type="GO" id="GO:0016020">
    <property type="term" value="C:membrane"/>
    <property type="evidence" value="ECO:0007669"/>
    <property type="project" value="UniProtKB-UniRule"/>
</dbReference>
<comment type="PTM">
    <text evidence="32">Palmitoylation of the transmembrane protein and of Env polyprotein (prior to its proteolytic cleavage) is essential for their association with host cell membrane lipid rafts. Palmitoylation is therefore required for envelope trafficking to classical lipid rafts, but not for viral replication.</text>
</comment>
<evidence type="ECO:0000256" key="15">
    <source>
        <dbReference type="ARBA" id="ARBA00022703"/>
    </source>
</evidence>
<keyword evidence="20 32" id="KW-0261">Viral envelope protein</keyword>
<keyword evidence="18 32" id="KW-0946">Virion</keyword>
<evidence type="ECO:0000259" key="35">
    <source>
        <dbReference type="Pfam" id="PF00517"/>
    </source>
</evidence>
<comment type="domain">
    <text evidence="32">The YXXL motif is involved in determining the exact site of viral release at the surface of infected mononuclear cells and promotes endocytosis. YXXL and di-leucine endocytosis motifs interact directly or indirectly with the clathrin adapter complexes, opperate independently, and their activities are not additive.</text>
</comment>
<evidence type="ECO:0000313" key="36">
    <source>
        <dbReference type="EMBL" id="ARR71754.1"/>
    </source>
</evidence>
<comment type="domain">
    <text evidence="32">The membrane proximal external region (MPER) present in gp41 is a tryptophan-rich region recognized by the antibodies 2F5, Z13, and 4E10. MPER seems to play a role in fusion.</text>
</comment>
<evidence type="ECO:0000256" key="20">
    <source>
        <dbReference type="ARBA" id="ARBA00022879"/>
    </source>
</evidence>
<dbReference type="GO" id="GO:0020002">
    <property type="term" value="C:host cell plasma membrane"/>
    <property type="evidence" value="ECO:0007669"/>
    <property type="project" value="UniProtKB-SubCell"/>
</dbReference>
<comment type="subcellular location">
    <subcellularLocation>
        <location evidence="3">Host cell membrane</location>
        <topology evidence="3">Peripheral membrane protein</topology>
    </subcellularLocation>
    <subcellularLocation>
        <location evidence="1">Host cell membrane</location>
        <topology evidence="1">Single-pass type I membrane protein</topology>
    </subcellularLocation>
    <subcellularLocation>
        <location evidence="2">Host endosome membrane</location>
        <topology evidence="2">Peripheral membrane protein</topology>
    </subcellularLocation>
    <subcellularLocation>
        <location evidence="5">Host endosome membrane</location>
        <topology evidence="5">Single-pass type I membrane protein</topology>
    </subcellularLocation>
    <subcellularLocation>
        <location evidence="6">Virion membrane</location>
        <topology evidence="6">Peripheral membrane protein</topology>
    </subcellularLocation>
    <subcellularLocation>
        <location evidence="4">Virion membrane</location>
        <topology evidence="4">Single-pass type I membrane protein</topology>
    </subcellularLocation>
</comment>
<dbReference type="GO" id="GO:1903911">
    <property type="term" value="P:positive regulation of receptor clustering"/>
    <property type="evidence" value="ECO:0007669"/>
    <property type="project" value="UniProtKB-UniRule"/>
</dbReference>
<organism evidence="36">
    <name type="scientific">Human immunodeficiency virus type 1</name>
    <name type="common">HIV-1</name>
    <dbReference type="NCBI Taxonomy" id="11676"/>
    <lineage>
        <taxon>Viruses</taxon>
        <taxon>Riboviria</taxon>
        <taxon>Pararnavirae</taxon>
        <taxon>Artverviricota</taxon>
        <taxon>Revtraviricetes</taxon>
        <taxon>Ortervirales</taxon>
        <taxon>Retroviridae</taxon>
        <taxon>Orthoretrovirinae</taxon>
        <taxon>Lentivirus</taxon>
        <taxon>Lentivirus humimdef1</taxon>
    </lineage>
</organism>
<feature type="site" description="Cleavage; by host furin" evidence="32">
    <location>
        <begin position="505"/>
        <end position="506"/>
    </location>
</feature>
<feature type="domain" description="Retroviral envelope protein GP41-like" evidence="35">
    <location>
        <begin position="524"/>
        <end position="715"/>
    </location>
</feature>
<dbReference type="GO" id="GO:0075512">
    <property type="term" value="P:clathrin-dependent endocytosis of virus by host cell"/>
    <property type="evidence" value="ECO:0007669"/>
    <property type="project" value="UniProtKB-UniRule"/>
</dbReference>
<dbReference type="SUPFAM" id="SSF56502">
    <property type="entry name" value="gp120 core"/>
    <property type="match status" value="2"/>
</dbReference>
<comment type="miscellaneous">
    <text evidence="32">HIV-1 lineages are divided in three main groups, M (for Major), O (for Outlier), and N (for New, or Non-M, Non-O). The vast majority of strains found worldwide belong to the group M. Group O seems to be endemic to and largely confined to Cameroon and neighboring countries in West Central Africa, where these viruses represent a small minority of HIV-1 strains. The group N is represented by a limited number of isolates from Cameroonian persons. The group M is further subdivided in 9 clades or subtypes (A to D, F to H, J and K).</text>
</comment>
<comment type="function">
    <text evidence="32">Transmembrane protein gp41: Acts as a class I viral fusion protein. Under the current model, the protein has at least 3 conformational states: pre-fusion native state, pre-hairpin intermediate state, and post-fusion hairpin state. During fusion of viral and target intracellular membranes, the coiled coil regions (heptad repeats) assume a trimer-of-hairpins structure, positioning the fusion peptide in close proximity to the C-terminal region of the ectodomain. The formation of this structure appears to drive apposition and subsequent fusion of viral and target cell membranes. Complete fusion occurs in host cell endosomes and is dynamin-dependent, however some lipid transfer might occur at the plasma membrane. The virus undergoes clathrin-dependent internalization long before endosomal fusion, thus minimizing the surface exposure of conserved viral epitopes during fusion and reducing the efficacy of inhibitors targeting these epitopes. Membranes fusion leads to delivery of the nucleocapsid into the cytoplasm.</text>
</comment>
<dbReference type="SUPFAM" id="SSF58069">
    <property type="entry name" value="Virus ectodomain"/>
    <property type="match status" value="1"/>
</dbReference>
<evidence type="ECO:0000256" key="27">
    <source>
        <dbReference type="ARBA" id="ARBA00023157"/>
    </source>
</evidence>
<evidence type="ECO:0000256" key="11">
    <source>
        <dbReference type="ARBA" id="ARBA00022581"/>
    </source>
</evidence>
<evidence type="ECO:0000256" key="30">
    <source>
        <dbReference type="ARBA" id="ARBA00023288"/>
    </source>
</evidence>
<dbReference type="FunFam" id="2.170.40.20:FF:000003">
    <property type="entry name" value="Envelope glycoprotein gp160"/>
    <property type="match status" value="1"/>
</dbReference>
<accession>A0A2H4I2P5</accession>
<dbReference type="EMBL" id="KY345678">
    <property type="protein sequence ID" value="ARR71754.1"/>
    <property type="molecule type" value="Genomic_RNA"/>
</dbReference>
<evidence type="ECO:0000256" key="17">
    <source>
        <dbReference type="ARBA" id="ARBA00022804"/>
    </source>
</evidence>
<feature type="transmembrane region" description="Helical" evidence="33">
    <location>
        <begin position="20"/>
        <end position="41"/>
    </location>
</feature>
<comment type="domain">
    <text evidence="32">Some of the most genetically diverse regions of the viral genome are present in Env. They are called variable regions 1 through 5 (V1 through V5). Coreceptor usage of gp120 is determined mainly by the primary structure of the third variable region (V3) in the outer domain of gp120. The sequence of V3 determines which coreceptor, CCR5 and/or CXCR4 (corresponding to R5/macrophage, X4/T cell and R5X4/T cell and macrophage tropism), is used to trigger the fusion potential of the Env complex, and hence which cells the virus can infect. Binding to CCR5 involves a region adjacent in addition to V3.</text>
</comment>
<keyword evidence="25 32" id="KW-0472">Membrane</keyword>
<organismHost>
    <name type="scientific">Homo sapiens</name>
    <name type="common">Human</name>
    <dbReference type="NCBI Taxonomy" id="9606"/>
</organismHost>
<evidence type="ECO:0000256" key="26">
    <source>
        <dbReference type="ARBA" id="ARBA00023139"/>
    </source>
</evidence>
<keyword evidence="27 32" id="KW-1015">Disulfide bond</keyword>
<evidence type="ECO:0000256" key="16">
    <source>
        <dbReference type="ARBA" id="ARBA00022729"/>
    </source>
</evidence>
<keyword evidence="9 32" id="KW-1032">Host cell membrane</keyword>
<keyword evidence="28 32" id="KW-0325">Glycoprotein</keyword>
<keyword evidence="22 32" id="KW-1133">Transmembrane helix</keyword>
<name>A0A2H4I2P5_HV1</name>
<keyword evidence="16 32" id="KW-0732">Signal</keyword>
<feature type="chain" id="PRO_5023542199" description="Envelope glycoprotein gp160" evidence="32">
    <location>
        <begin position="32"/>
        <end position="857"/>
    </location>
</feature>
<evidence type="ECO:0000256" key="9">
    <source>
        <dbReference type="ARBA" id="ARBA00022511"/>
    </source>
</evidence>
<evidence type="ECO:0000256" key="21">
    <source>
        <dbReference type="ARBA" id="ARBA00022890"/>
    </source>
</evidence>
<dbReference type="Pfam" id="PF00516">
    <property type="entry name" value="GP120"/>
    <property type="match status" value="1"/>
</dbReference>
<keyword evidence="19 32" id="KW-1043">Host membrane</keyword>
<evidence type="ECO:0000256" key="3">
    <source>
        <dbReference type="ARBA" id="ARBA00004505"/>
    </source>
</evidence>
<keyword evidence="26 32" id="KW-0564">Palmitate</keyword>
<comment type="subunit">
    <text evidence="32">The mature envelope protein (Env) consists of a homotrimer of non-covalently associated gp120-gp41 heterodimers. The resulting complex protrudes from the virus surface as a spike. There seems to be as few as 10 spikes on the average virion. Surface protein gp120 interacts with host CD4, CCR5 and CXCR4. Gp120 also interacts with the C-type lectins CD209/DC-SIGN and CLEC4M/DC-SIGNR (collectively referred to as DC-SIGN(R)). Gp120 and gp41 interact with GalCer. Gp120 interacts with host ITGA4/ITGB7 complex; on CD4+ T-cells, this interaction results in rapid activation of integrin ITGAL/LFA-1, which facilitates efficient cell-to-cell spreading of HIV-1. Gp120 interacts with cell-associated heparan sulfate; this interaction increases virus infectivity on permissive cells and may be involved in infection of CD4- cells.</text>
</comment>
<feature type="lipid moiety-binding region" description="S-palmitoyl cysteine; by host" evidence="32">
    <location>
        <position position="838"/>
    </location>
</feature>